<dbReference type="PANTHER" id="PTHR14604:SF3">
    <property type="entry name" value="SPERM-ASSOCIATED ANTIGEN 16 PROTEIN"/>
    <property type="match status" value="1"/>
</dbReference>
<dbReference type="SUPFAM" id="SSF50978">
    <property type="entry name" value="WD40 repeat-like"/>
    <property type="match status" value="1"/>
</dbReference>
<evidence type="ECO:0000313" key="2">
    <source>
        <dbReference type="MGI" id="MGI:1913972"/>
    </source>
</evidence>
<dbReference type="AGR" id="MGI:1913972"/>
<proteinExistence type="evidence at transcript level"/>
<dbReference type="InterPro" id="IPR036322">
    <property type="entry name" value="WD40_repeat_dom_sf"/>
</dbReference>
<dbReference type="EMBL" id="AK016352">
    <property type="protein sequence ID" value="BAB30201.1"/>
    <property type="molecule type" value="mRNA"/>
</dbReference>
<name>Q9D4P2_MOUSE</name>
<reference evidence="1" key="7">
    <citation type="journal article" date="2005" name="Science">
        <title>The Transcriptional Landscape of the Mammalian Genome.</title>
        <authorList>
            <consortium name="The FANTOM Consortium"/>
            <consortium name="Riken Genome Exploration Research Group and Genome Science Group (Genome Network Project Core Group)"/>
        </authorList>
    </citation>
    <scope>NUCLEOTIDE SEQUENCE</scope>
    <source>
        <strain evidence="1">C57BL/6J</strain>
        <tissue evidence="1">Testis</tissue>
    </source>
</reference>
<reference evidence="1" key="3">
    <citation type="journal article" date="2000" name="Genome Res.">
        <title>RIKEN integrated sequence analysis (RISA) system--384-format sequencing pipeline with 384 multicapillary sequencer.</title>
        <authorList>
            <person name="Shibata K."/>
            <person name="Itoh M."/>
            <person name="Aizawa K."/>
            <person name="Nagaoka S."/>
            <person name="Sasaki N."/>
            <person name="Carninci P."/>
            <person name="Konno H."/>
            <person name="Akiyama J."/>
            <person name="Nishi K."/>
            <person name="Kitsunai T."/>
            <person name="Tashiro H."/>
            <person name="Itoh M."/>
            <person name="Sumi N."/>
            <person name="Ishii Y."/>
            <person name="Nakamura S."/>
            <person name="Hazama M."/>
            <person name="Nishine T."/>
            <person name="Harada A."/>
            <person name="Yamamoto R."/>
            <person name="Matsumoto H."/>
            <person name="Sakaguchi S."/>
            <person name="Ikegami T."/>
            <person name="Kashiwagi K."/>
            <person name="Fujiwake S."/>
            <person name="Inoue K."/>
            <person name="Togawa Y."/>
            <person name="Izawa M."/>
            <person name="Ohara E."/>
            <person name="Watahiki M."/>
            <person name="Yoneda Y."/>
            <person name="Ishikawa T."/>
            <person name="Ozawa K."/>
            <person name="Tanaka T."/>
            <person name="Matsuura S."/>
            <person name="Kawai J."/>
            <person name="Okazaki Y."/>
            <person name="Muramatsu M."/>
            <person name="Inoue Y."/>
            <person name="Kira A."/>
            <person name="Hayashizaki Y."/>
        </authorList>
    </citation>
    <scope>NUCLEOTIDE SEQUENCE</scope>
    <source>
        <strain evidence="1">C57BL/6J</strain>
        <tissue evidence="1">Testis</tissue>
    </source>
</reference>
<dbReference type="Gene3D" id="2.130.10.10">
    <property type="entry name" value="YVTN repeat-like/Quinoprotein amine dehydrogenase"/>
    <property type="match status" value="1"/>
</dbReference>
<sequence length="142" mass="15659">MQPDPNVTSCTENVSAAKFDYKLNNIFRLHELPVSCIVMHPCRDYLISCSEDRLWKMVGLPQGNVLLTGSGHTDWLSGCCFHPRLSLKLPGVLAGEAGPEDPPISFLPSPNCGQYRLGVFSQKAQAQRLASPIMQEINQQCS</sequence>
<dbReference type="InterPro" id="IPR050995">
    <property type="entry name" value="WD-F-box_domain-protein"/>
</dbReference>
<accession>Q9D4P2</accession>
<protein>
    <submittedName>
        <fullName evidence="1">Uncharacterized protein</fullName>
    </submittedName>
</protein>
<organism evidence="1">
    <name type="scientific">Mus musculus</name>
    <name type="common">Mouse</name>
    <dbReference type="NCBI Taxonomy" id="10090"/>
    <lineage>
        <taxon>Eukaryota</taxon>
        <taxon>Metazoa</taxon>
        <taxon>Chordata</taxon>
        <taxon>Craniata</taxon>
        <taxon>Vertebrata</taxon>
        <taxon>Euteleostomi</taxon>
        <taxon>Mammalia</taxon>
        <taxon>Eutheria</taxon>
        <taxon>Euarchontoglires</taxon>
        <taxon>Glires</taxon>
        <taxon>Rodentia</taxon>
        <taxon>Myomorpha</taxon>
        <taxon>Muroidea</taxon>
        <taxon>Muridae</taxon>
        <taxon>Murinae</taxon>
        <taxon>Mus</taxon>
        <taxon>Mus</taxon>
    </lineage>
</organism>
<reference evidence="1" key="5">
    <citation type="journal article" date="2001" name="Nature">
        <title>Functional annotation of a full-length mouse cDNA collection.</title>
        <authorList>
            <consortium name="The RIKEN Genome Exploration Research Group Phase II Team and the FANTOM Consortium"/>
        </authorList>
    </citation>
    <scope>NUCLEOTIDE SEQUENCE</scope>
    <source>
        <strain evidence="1">C57BL/6J</strain>
        <tissue evidence="1">Testis</tissue>
    </source>
</reference>
<dbReference type="AlphaFoldDB" id="Q9D4P2"/>
<reference evidence="1" key="8">
    <citation type="journal article" date="2005" name="Science">
        <title>Antisense Transcription in the Mammalian Transcriptome.</title>
        <authorList>
            <consortium name="RIKEN Genome Exploration Research Group and Genome Science Group (Genome Network Project Core Group) and the FANTOM Consortium"/>
        </authorList>
    </citation>
    <scope>NUCLEOTIDE SEQUENCE</scope>
    <source>
        <strain evidence="1">C57BL/6J</strain>
        <tissue evidence="1">Testis</tissue>
    </source>
</reference>
<evidence type="ECO:0000313" key="1">
    <source>
        <dbReference type="EMBL" id="BAB30201.1"/>
    </source>
</evidence>
<dbReference type="InterPro" id="IPR001680">
    <property type="entry name" value="WD40_rpt"/>
</dbReference>
<dbReference type="InterPro" id="IPR015943">
    <property type="entry name" value="WD40/YVTN_repeat-like_dom_sf"/>
</dbReference>
<dbReference type="Pfam" id="PF00400">
    <property type="entry name" value="WD40"/>
    <property type="match status" value="1"/>
</dbReference>
<gene>
    <name evidence="2" type="primary">Spag16</name>
</gene>
<dbReference type="PANTHER" id="PTHR14604">
    <property type="entry name" value="WD40 REPEAT PF20"/>
    <property type="match status" value="1"/>
</dbReference>
<reference evidence="1" key="6">
    <citation type="journal article" date="2002" name="Nature">
        <title>Analysis of the mouse transcriptome based on functional annotation of 60,770 full-length cDNAs.</title>
        <authorList>
            <consortium name="The FANTOM Consortium and the RIKEN Genome Exploration Research Group Phase I and II Team"/>
        </authorList>
    </citation>
    <scope>NUCLEOTIDE SEQUENCE</scope>
    <source>
        <strain evidence="1">C57BL/6J</strain>
        <tissue evidence="1">Testis</tissue>
    </source>
</reference>
<reference evidence="1" key="2">
    <citation type="journal article" date="2000" name="Genome Res.">
        <title>Normalization and subtraction of cap-trapper-selected cDNAs to prepare full-length cDNA libraries for rapid discovery of new genes.</title>
        <authorList>
            <person name="Carninci P."/>
            <person name="Shibata Y."/>
            <person name="Hayatsu N."/>
            <person name="Sugahara Y."/>
            <person name="Shibata K."/>
            <person name="Itoh M."/>
            <person name="Konno H."/>
            <person name="Okazaki Y."/>
            <person name="Muramatsu M."/>
            <person name="Hayashizaki Y."/>
        </authorList>
    </citation>
    <scope>NUCLEOTIDE SEQUENCE</scope>
    <source>
        <strain evidence="1">C57BL/6J</strain>
        <tissue evidence="1">Testis</tissue>
    </source>
</reference>
<reference evidence="1" key="4">
    <citation type="submission" date="2000-07" db="EMBL/GenBank/DDBJ databases">
        <authorList>
            <person name="Adachi J."/>
            <person name="Aizawa K."/>
            <person name="Akahira S."/>
            <person name="Akimura T."/>
            <person name="Arai A."/>
            <person name="Aono H."/>
            <person name="Arakawa T."/>
            <person name="Bono H."/>
            <person name="Carninci P."/>
            <person name="Fukuda S."/>
            <person name="Fukunishi Y."/>
            <person name="Furuno M."/>
            <person name="Hanagaki T."/>
            <person name="Hara A."/>
            <person name="Hayatsu N."/>
            <person name="Hiramoto K."/>
            <person name="Hiraoka T."/>
            <person name="Hori F."/>
            <person name="Imotani K."/>
            <person name="Ishii Y."/>
            <person name="Itoh M."/>
            <person name="Izawa M."/>
            <person name="Kasukawa T."/>
            <person name="Kato H."/>
            <person name="Kawai J."/>
            <person name="Kojima Y."/>
            <person name="Konno H."/>
            <person name="Kouda M."/>
            <person name="Koya S."/>
            <person name="Kurihara C."/>
            <person name="Matsuyama T."/>
            <person name="Miyazaki A."/>
            <person name="Nishi K."/>
            <person name="Nomura K."/>
            <person name="Numazaki R."/>
            <person name="Ohno M."/>
            <person name="Okazaki Y."/>
            <person name="Okido T."/>
            <person name="Owa C."/>
            <person name="Saito H."/>
            <person name="Saito R."/>
            <person name="Sakai C."/>
            <person name="Sakai K."/>
            <person name="Sano H."/>
            <person name="Sasaki D."/>
            <person name="Shibata K."/>
            <person name="Shibata Y."/>
            <person name="Shinagawa A."/>
            <person name="Shiraki T."/>
            <person name="Sogabe Y."/>
            <person name="Suzuki H."/>
            <person name="Tagami M."/>
            <person name="Tagawa A."/>
            <person name="Takahashi F."/>
            <person name="Tanaka T."/>
            <person name="Tejima Y."/>
            <person name="Toya T."/>
            <person name="Yamamura T."/>
            <person name="Yasunishi A."/>
            <person name="Yoshida K."/>
            <person name="Yoshino M."/>
            <person name="Muramatsu M."/>
            <person name="Hayashizaki Y."/>
        </authorList>
    </citation>
    <scope>NUCLEOTIDE SEQUENCE</scope>
    <source>
        <strain evidence="1">C57BL/6J</strain>
        <tissue evidence="1">Testis</tissue>
    </source>
</reference>
<dbReference type="MGI" id="MGI:1913972">
    <property type="gene designation" value="Spag16"/>
</dbReference>
<reference evidence="1" key="1">
    <citation type="journal article" date="1999" name="Methods Enzymol.">
        <title>High-efficiency full-length cDNA cloning.</title>
        <authorList>
            <person name="Carninci P."/>
            <person name="Hayashizaki Y."/>
        </authorList>
    </citation>
    <scope>NUCLEOTIDE SEQUENCE</scope>
    <source>
        <strain evidence="1">C57BL/6J</strain>
        <tissue evidence="1">Testis</tissue>
    </source>
</reference>